<reference evidence="13 14" key="1">
    <citation type="submission" date="2016-10" db="EMBL/GenBank/DDBJ databases">
        <authorList>
            <person name="de Groot N.N."/>
        </authorList>
    </citation>
    <scope>NUCLEOTIDE SEQUENCE [LARGE SCALE GENOMIC DNA]</scope>
    <source>
        <strain evidence="13 14">NLAE-zl-C57</strain>
    </source>
</reference>
<evidence type="ECO:0000259" key="9">
    <source>
        <dbReference type="Pfam" id="PF07715"/>
    </source>
</evidence>
<comment type="subcellular location">
    <subcellularLocation>
        <location evidence="1 7">Cell outer membrane</location>
        <topology evidence="1 7">Multi-pass membrane protein</topology>
    </subcellularLocation>
</comment>
<dbReference type="Gene3D" id="2.170.130.10">
    <property type="entry name" value="TonB-dependent receptor, plug domain"/>
    <property type="match status" value="1"/>
</dbReference>
<dbReference type="EMBL" id="FNDO01000004">
    <property type="protein sequence ID" value="SDH33732.1"/>
    <property type="molecule type" value="Genomic_DNA"/>
</dbReference>
<dbReference type="EMBL" id="QRJR01000001">
    <property type="protein sequence ID" value="RHH52825.1"/>
    <property type="molecule type" value="Genomic_DNA"/>
</dbReference>
<evidence type="ECO:0000313" key="16">
    <source>
        <dbReference type="Proteomes" id="UP000286031"/>
    </source>
</evidence>
<dbReference type="Gene3D" id="2.40.170.20">
    <property type="entry name" value="TonB-dependent receptor, beta-barrel domain"/>
    <property type="match status" value="1"/>
</dbReference>
<reference evidence="15 16" key="2">
    <citation type="submission" date="2018-08" db="EMBL/GenBank/DDBJ databases">
        <title>A genome reference for cultivated species of the human gut microbiota.</title>
        <authorList>
            <person name="Zou Y."/>
            <person name="Xue W."/>
            <person name="Luo G."/>
        </authorList>
    </citation>
    <scope>NUCLEOTIDE SEQUENCE [LARGE SCALE GENOMIC DNA]</scope>
    <source>
        <strain evidence="11 16">AF04-46</strain>
        <strain evidence="12 15">AM17-48</strain>
    </source>
</reference>
<dbReference type="RefSeq" id="WP_004316139.1">
    <property type="nucleotide sequence ID" value="NZ_BAABYJ010000002.1"/>
</dbReference>
<dbReference type="InterPro" id="IPR012910">
    <property type="entry name" value="Plug_dom"/>
</dbReference>
<dbReference type="InterPro" id="IPR008969">
    <property type="entry name" value="CarboxyPept-like_regulatory"/>
</dbReference>
<dbReference type="NCBIfam" id="TIGR04056">
    <property type="entry name" value="OMP_RagA_SusC"/>
    <property type="match status" value="1"/>
</dbReference>
<dbReference type="PROSITE" id="PS52016">
    <property type="entry name" value="TONB_DEPENDENT_REC_3"/>
    <property type="match status" value="1"/>
</dbReference>
<dbReference type="InterPro" id="IPR039426">
    <property type="entry name" value="TonB-dep_rcpt-like"/>
</dbReference>
<dbReference type="InterPro" id="IPR023997">
    <property type="entry name" value="TonB-dep_OMP_SusC/RagA_CS"/>
</dbReference>
<evidence type="ECO:0000256" key="2">
    <source>
        <dbReference type="ARBA" id="ARBA00022448"/>
    </source>
</evidence>
<dbReference type="Gene3D" id="2.60.40.1120">
    <property type="entry name" value="Carboxypeptidase-like, regulatory domain"/>
    <property type="match status" value="1"/>
</dbReference>
<dbReference type="AlphaFoldDB" id="A0A1G8BKH8"/>
<dbReference type="Pfam" id="PF07715">
    <property type="entry name" value="Plug"/>
    <property type="match status" value="1"/>
</dbReference>
<keyword evidence="3 7" id="KW-1134">Transmembrane beta strand</keyword>
<dbReference type="Pfam" id="PF13715">
    <property type="entry name" value="CarbopepD_reg_2"/>
    <property type="match status" value="1"/>
</dbReference>
<proteinExistence type="inferred from homology"/>
<dbReference type="FunFam" id="2.170.130.10:FF:000003">
    <property type="entry name" value="SusC/RagA family TonB-linked outer membrane protein"/>
    <property type="match status" value="1"/>
</dbReference>
<dbReference type="NCBIfam" id="TIGR04057">
    <property type="entry name" value="SusC_RagA_signa"/>
    <property type="match status" value="1"/>
</dbReference>
<keyword evidence="8" id="KW-0732">Signal</keyword>
<evidence type="ECO:0000313" key="15">
    <source>
        <dbReference type="Proteomes" id="UP000283329"/>
    </source>
</evidence>
<protein>
    <submittedName>
        <fullName evidence="10">TonB-dependent receptor</fullName>
    </submittedName>
    <submittedName>
        <fullName evidence="13">TonB-linked outer membrane protein, SusC/RagA family</fullName>
    </submittedName>
</protein>
<keyword evidence="5 7" id="KW-0472">Membrane</keyword>
<dbReference type="InterPro" id="IPR037066">
    <property type="entry name" value="Plug_dom_sf"/>
</dbReference>
<feature type="chain" id="PRO_5042336030" evidence="8">
    <location>
        <begin position="30"/>
        <end position="1050"/>
    </location>
</feature>
<evidence type="ECO:0000313" key="11">
    <source>
        <dbReference type="EMBL" id="RGX08339.1"/>
    </source>
</evidence>
<dbReference type="InterPro" id="IPR036942">
    <property type="entry name" value="Beta-barrel_TonB_sf"/>
</dbReference>
<dbReference type="GO" id="GO:0009279">
    <property type="term" value="C:cell outer membrane"/>
    <property type="evidence" value="ECO:0007669"/>
    <property type="project" value="UniProtKB-SubCell"/>
</dbReference>
<dbReference type="FunFam" id="2.60.40.1120:FF:000003">
    <property type="entry name" value="Outer membrane protein Omp121"/>
    <property type="match status" value="1"/>
</dbReference>
<organism evidence="13 14">
    <name type="scientific">Bacteroides ovatus</name>
    <dbReference type="NCBI Taxonomy" id="28116"/>
    <lineage>
        <taxon>Bacteria</taxon>
        <taxon>Pseudomonadati</taxon>
        <taxon>Bacteroidota</taxon>
        <taxon>Bacteroidia</taxon>
        <taxon>Bacteroidales</taxon>
        <taxon>Bacteroidaceae</taxon>
        <taxon>Bacteroides</taxon>
    </lineage>
</organism>
<keyword evidence="6 7" id="KW-0998">Cell outer membrane</keyword>
<evidence type="ECO:0000313" key="14">
    <source>
        <dbReference type="Proteomes" id="UP000181870"/>
    </source>
</evidence>
<dbReference type="Proteomes" id="UP000283329">
    <property type="component" value="Unassembled WGS sequence"/>
</dbReference>
<feature type="signal peptide" evidence="8">
    <location>
        <begin position="1"/>
        <end position="29"/>
    </location>
</feature>
<keyword evidence="10" id="KW-0675">Receptor</keyword>
<evidence type="ECO:0000313" key="12">
    <source>
        <dbReference type="EMBL" id="RHH52825.1"/>
    </source>
</evidence>
<dbReference type="EMBL" id="JAQNWR010000011">
    <property type="protein sequence ID" value="MDC2409354.1"/>
    <property type="molecule type" value="Genomic_DNA"/>
</dbReference>
<reference evidence="10" key="3">
    <citation type="submission" date="2022-10" db="EMBL/GenBank/DDBJ databases">
        <title>Human gut microbiome strain richness.</title>
        <authorList>
            <person name="Chen-Liaw A."/>
        </authorList>
    </citation>
    <scope>NUCLEOTIDE SEQUENCE</scope>
    <source>
        <strain evidence="10">F7_m1001271B151109d0_201107</strain>
    </source>
</reference>
<dbReference type="EMBL" id="QSBI01000021">
    <property type="protein sequence ID" value="RGX08339.1"/>
    <property type="molecule type" value="Genomic_DNA"/>
</dbReference>
<keyword evidence="2 7" id="KW-0813">Transport</keyword>
<accession>A0A1G8BKH8</accession>
<evidence type="ECO:0000256" key="5">
    <source>
        <dbReference type="ARBA" id="ARBA00023136"/>
    </source>
</evidence>
<evidence type="ECO:0000256" key="8">
    <source>
        <dbReference type="SAM" id="SignalP"/>
    </source>
</evidence>
<evidence type="ECO:0000256" key="7">
    <source>
        <dbReference type="PROSITE-ProRule" id="PRU01360"/>
    </source>
</evidence>
<dbReference type="InterPro" id="IPR023996">
    <property type="entry name" value="TonB-dep_OMP_SusC/RagA"/>
</dbReference>
<evidence type="ECO:0000256" key="1">
    <source>
        <dbReference type="ARBA" id="ARBA00004571"/>
    </source>
</evidence>
<dbReference type="Proteomes" id="UP000286031">
    <property type="component" value="Unassembled WGS sequence"/>
</dbReference>
<comment type="similarity">
    <text evidence="7">Belongs to the TonB-dependent receptor family.</text>
</comment>
<keyword evidence="4 7" id="KW-0812">Transmembrane</keyword>
<gene>
    <name evidence="12" type="ORF">DW206_02095</name>
    <name evidence="11" type="ORF">DWV35_15860</name>
    <name evidence="10" type="ORF">PO240_15880</name>
    <name evidence="13" type="ORF">SAMN05192582_100479</name>
</gene>
<sequence length="1050" mass="117389">MVMKNVTKKIQKIPYLFLLMLFSFVTASAQKGITVRGTVLDSNGETIIGASVTLKGNNSVGTISDIDGNFVLTVPSEKSVLIVSYVGMKPQEVKVSSKGMIKVTLEDDTKQLEEVVVVGYGQQKKASVVGAITQTSGKTLERAGGVTSLGSALTGSLPGVITSASSGMPGAEDPQIIIRTQSSWNNSEPLILVDGIEREMSSVDISSVENISVLKDASATAVYGVKGANGVILITTKRGKEGKASVQIKANVTAKVASKLPEKYDAYDTFYLLNNSIEREACLNPNGWNDYTPTSIIDKYRHPANAEEWDRYPNTDWEKALFNSTAMSYNTSVNVSGGTKIVSYFAAADFVSEGDLFKVYDNRRGYDYGFGYNRINVRSNLDFQLTKTTKFSTNLFGSNAQRTVPWDYNDQDATFWAAAYKSAPDAMRPIYSNGMWGWYQPRDADVPNSVYKLAVAGSEKRTTTKMTSDFILEQDLHMLTKGLKFKANFSMDYTFVENKRGVNDMYHNSQRMWVRPDTGEIILEQPELGTGLDAIINPIYWEHQAGSVNTGATYRKLYYSMQMDYARNFGKHEVTALALFSRLKEASGSVFPIYREDWVFRLTYNYAMRYFFETNGAYNGSEKFGPDYRFAFFPSFSLGWMISEEKIVKNNLKFLDMLKLRASWGRVGDDAVVQPWQRFTDGRFLYKNQLDYGGNTLMGNIKPANTPYTYYTISRLGNPNISWETVEKRNLGIDYAFLGGAVAGSVDIFNDTRTDILVKGSDRAIASYFGTDAPYANLGKVSSHGYELELRLNHTFNNGIRAWLNTSMTHAVNKVKFRDDAPLKPDYQKGAGHAINQVYSYIDHGNLATWDDVIGSPVWTTGNDAKLPGDYNIVDFNGDGVIDADDRAPYQYSTMPQNTYNASIGAEWKGFSIFAQFYGVNNVTREVNFPTFRSTAHVAYAEGDYWTPDGSATLPAPRWGTTIDQAASGTRYWYDGSYLRLKNVELSYTFQKSNWLKKMGIKNCRIYLNGDNLYMWTKMPDDRESNTGYSSSDGAYPTMRRFNLGIDITL</sequence>
<feature type="domain" description="TonB-dependent receptor plug" evidence="9">
    <location>
        <begin position="125"/>
        <end position="231"/>
    </location>
</feature>
<evidence type="ECO:0000256" key="3">
    <source>
        <dbReference type="ARBA" id="ARBA00022452"/>
    </source>
</evidence>
<name>A0A1G8BKH8_BACOV</name>
<evidence type="ECO:0000313" key="10">
    <source>
        <dbReference type="EMBL" id="MDC2409354.1"/>
    </source>
</evidence>
<evidence type="ECO:0000256" key="4">
    <source>
        <dbReference type="ARBA" id="ARBA00022692"/>
    </source>
</evidence>
<dbReference type="Proteomes" id="UP001214017">
    <property type="component" value="Unassembled WGS sequence"/>
</dbReference>
<evidence type="ECO:0000256" key="6">
    <source>
        <dbReference type="ARBA" id="ARBA00023237"/>
    </source>
</evidence>
<dbReference type="SUPFAM" id="SSF56935">
    <property type="entry name" value="Porins"/>
    <property type="match status" value="1"/>
</dbReference>
<dbReference type="SUPFAM" id="SSF49464">
    <property type="entry name" value="Carboxypeptidase regulatory domain-like"/>
    <property type="match status" value="1"/>
</dbReference>
<dbReference type="Proteomes" id="UP000181870">
    <property type="component" value="Unassembled WGS sequence"/>
</dbReference>
<evidence type="ECO:0000313" key="13">
    <source>
        <dbReference type="EMBL" id="SDH33732.1"/>
    </source>
</evidence>